<keyword evidence="1" id="KW-0732">Signal</keyword>
<evidence type="ECO:0000313" key="2">
    <source>
        <dbReference type="EMBL" id="MBC8603891.1"/>
    </source>
</evidence>
<keyword evidence="5" id="KW-1185">Reference proteome</keyword>
<gene>
    <name evidence="3" type="ORF">DWU89_19990</name>
    <name evidence="2" type="ORF">H8784_19480</name>
</gene>
<evidence type="ECO:0000313" key="3">
    <source>
        <dbReference type="EMBL" id="RDU47364.1"/>
    </source>
</evidence>
<sequence>MKQFILIICCWLFSLPLWAAETVKIVVEAGNFERKDCVISADISVLGTREVFSVALFEKIDKKKKPVKCQLIWEEKKPVLYWILDGVTPAGTSREFIAKRIKVHQETGTMKVSDTGTALVLKKNGNEVLQYNYAVTFPPAGIDLAYQRSGFIHPAYSPSGNVLTAIQPKDHYHHYGIWNPWTRIEYDGKIYDLWNLGDKQGTVRARDIECTYQGDVCAGYKAMLDHYIFTPSGEKVIMDESWNIKAWNVADGFLWDFESGLHPSTDLPVLIKAYRYAGFGWRATEEWTKENSEMFTSEGKTRQRIDGTTARWIYVTGQCGNRGRSGMLFLGHPENYNAPEPLRIWDENANGGRGDAFVNFAPTKNKDWKLMPGEHYKLCYRIFSYDGEMTRERADRLWNDFAYPPKVTIKQ</sequence>
<dbReference type="InterPro" id="IPR029475">
    <property type="entry name" value="DUF6807"/>
</dbReference>
<accession>A0A3D8H8R2</accession>
<evidence type="ECO:0000256" key="1">
    <source>
        <dbReference type="SAM" id="SignalP"/>
    </source>
</evidence>
<evidence type="ECO:0000313" key="4">
    <source>
        <dbReference type="Proteomes" id="UP000256321"/>
    </source>
</evidence>
<dbReference type="RefSeq" id="WP_115501387.1">
    <property type="nucleotide sequence ID" value="NZ_JACRTI010000095.1"/>
</dbReference>
<feature type="signal peptide" evidence="1">
    <location>
        <begin position="1"/>
        <end position="19"/>
    </location>
</feature>
<protein>
    <submittedName>
        <fullName evidence="2">PmoA family protein</fullName>
    </submittedName>
</protein>
<reference evidence="2 5" key="2">
    <citation type="submission" date="2020-08" db="EMBL/GenBank/DDBJ databases">
        <title>Genome public.</title>
        <authorList>
            <person name="Liu C."/>
            <person name="Sun Q."/>
        </authorList>
    </citation>
    <scope>NUCLEOTIDE SEQUENCE [LARGE SCALE GENOMIC DNA]</scope>
    <source>
        <strain evidence="2 5">426_9</strain>
    </source>
</reference>
<dbReference type="EMBL" id="JACRTI010000095">
    <property type="protein sequence ID" value="MBC8603891.1"/>
    <property type="molecule type" value="Genomic_DNA"/>
</dbReference>
<reference evidence="3 4" key="1">
    <citation type="submission" date="2018-07" db="EMBL/GenBank/DDBJ databases">
        <title>Parabacteroides acidifaciens nov. sp., isolated from human feces.</title>
        <authorList>
            <person name="Wang Y.J."/>
        </authorList>
    </citation>
    <scope>NUCLEOTIDE SEQUENCE [LARGE SCALE GENOMIC DNA]</scope>
    <source>
        <strain evidence="3 4">426-9</strain>
    </source>
</reference>
<dbReference type="Proteomes" id="UP000256321">
    <property type="component" value="Unassembled WGS sequence"/>
</dbReference>
<organism evidence="3 4">
    <name type="scientific">Parabacteroides acidifaciens</name>
    <dbReference type="NCBI Taxonomy" id="2290935"/>
    <lineage>
        <taxon>Bacteria</taxon>
        <taxon>Pseudomonadati</taxon>
        <taxon>Bacteroidota</taxon>
        <taxon>Bacteroidia</taxon>
        <taxon>Bacteroidales</taxon>
        <taxon>Tannerellaceae</taxon>
        <taxon>Parabacteroides</taxon>
    </lineage>
</organism>
<comment type="caution">
    <text evidence="3">The sequence shown here is derived from an EMBL/GenBank/DDBJ whole genome shotgun (WGS) entry which is preliminary data.</text>
</comment>
<evidence type="ECO:0000313" key="5">
    <source>
        <dbReference type="Proteomes" id="UP000629596"/>
    </source>
</evidence>
<dbReference type="Proteomes" id="UP000629596">
    <property type="component" value="Unassembled WGS sequence"/>
</dbReference>
<feature type="chain" id="PRO_5017599798" evidence="1">
    <location>
        <begin position="20"/>
        <end position="411"/>
    </location>
</feature>
<dbReference type="Pfam" id="PF14100">
    <property type="entry name" value="DUF6807"/>
    <property type="match status" value="1"/>
</dbReference>
<proteinExistence type="predicted"/>
<dbReference type="EMBL" id="QREV01000095">
    <property type="protein sequence ID" value="RDU47364.1"/>
    <property type="molecule type" value="Genomic_DNA"/>
</dbReference>
<name>A0A3D8H8R2_9BACT</name>
<dbReference type="AlphaFoldDB" id="A0A3D8H8R2"/>